<dbReference type="PANTHER" id="PTHR43283:SF14">
    <property type="entry name" value="BLL8153 PROTEIN"/>
    <property type="match status" value="1"/>
</dbReference>
<evidence type="ECO:0000313" key="2">
    <source>
        <dbReference type="EMBL" id="EAW31224.1"/>
    </source>
</evidence>
<dbReference type="Gene3D" id="3.40.710.10">
    <property type="entry name" value="DD-peptidase/beta-lactamase superfamily"/>
    <property type="match status" value="1"/>
</dbReference>
<dbReference type="AlphaFoldDB" id="A0YDC1"/>
<organism evidence="2 3">
    <name type="scientific">marine gamma proteobacterium HTCC2143</name>
    <dbReference type="NCBI Taxonomy" id="247633"/>
    <lineage>
        <taxon>Bacteria</taxon>
        <taxon>Pseudomonadati</taxon>
        <taxon>Pseudomonadota</taxon>
        <taxon>Gammaproteobacteria</taxon>
        <taxon>Cellvibrionales</taxon>
        <taxon>Spongiibacteraceae</taxon>
        <taxon>BD1-7 clade</taxon>
    </lineage>
</organism>
<evidence type="ECO:0000313" key="3">
    <source>
        <dbReference type="Proteomes" id="UP000004931"/>
    </source>
</evidence>
<dbReference type="InterPro" id="IPR001466">
    <property type="entry name" value="Beta-lactam-related"/>
</dbReference>
<protein>
    <submittedName>
        <fullName evidence="2">Beta-lactamase</fullName>
    </submittedName>
</protein>
<dbReference type="SUPFAM" id="SSF56601">
    <property type="entry name" value="beta-lactamase/transpeptidase-like"/>
    <property type="match status" value="1"/>
</dbReference>
<accession>A0YDC1</accession>
<name>A0YDC1_9GAMM</name>
<dbReference type="InterPro" id="IPR050789">
    <property type="entry name" value="Diverse_Enzym_Activities"/>
</dbReference>
<proteinExistence type="predicted"/>
<sequence>MSVAQESKKTIDAPDILFWSQSQKEKGFRNIEKILPTRTISAGKSVLPLPLALQDLSGIRYSVDGEQFSLEDHMQTQHVGGLLVLKQGRIVYEKYGLDNNEESRWIAFSVAKSITSMLIGAAIHDGYINSVNDQVTDYLPRLKGSAYDTTTIENVLQMASGVAWNEDYFDPQSDVSLAAGSNAMELFRYLGTLKVSGQPGEVFNYSTGDTNLVGAILRAAIGNNESAYTEQKIWKAFGMERDASWIIDTTYGVELGGCCLNATLRDYARIGLFALNDGVLADGTRILPEGWMKASTTPSKGNKEYGYLWWLRPDGSYAAQGIFGQLIWIDPKTETIIVTHSAWEKAVGESLSAHRWAMIDAVSKTLK</sequence>
<comment type="caution">
    <text evidence="2">The sequence shown here is derived from an EMBL/GenBank/DDBJ whole genome shotgun (WGS) entry which is preliminary data.</text>
</comment>
<keyword evidence="3" id="KW-1185">Reference proteome</keyword>
<feature type="domain" description="Beta-lactamase-related" evidence="1">
    <location>
        <begin position="72"/>
        <end position="345"/>
    </location>
</feature>
<gene>
    <name evidence="2" type="ORF">GP2143_03848</name>
</gene>
<reference evidence="2 3" key="1">
    <citation type="journal article" date="2010" name="J. Bacteriol.">
        <title>Genome sequence of the oligotrophic marine Gammaproteobacterium HTCC2143, isolated from the Oregon Coast.</title>
        <authorList>
            <person name="Oh H.M."/>
            <person name="Kang I."/>
            <person name="Ferriera S."/>
            <person name="Giovannoni S.J."/>
            <person name="Cho J.C."/>
        </authorList>
    </citation>
    <scope>NUCLEOTIDE SEQUENCE [LARGE SCALE GENOMIC DNA]</scope>
    <source>
        <strain evidence="2 3">HTCC2143</strain>
    </source>
</reference>
<dbReference type="Proteomes" id="UP000004931">
    <property type="component" value="Unassembled WGS sequence"/>
</dbReference>
<dbReference type="eggNOG" id="COG1680">
    <property type="taxonomic scope" value="Bacteria"/>
</dbReference>
<dbReference type="STRING" id="247633.GP2143_03848"/>
<dbReference type="PANTHER" id="PTHR43283">
    <property type="entry name" value="BETA-LACTAMASE-RELATED"/>
    <property type="match status" value="1"/>
</dbReference>
<dbReference type="EMBL" id="AAVT01000004">
    <property type="protein sequence ID" value="EAW31224.1"/>
    <property type="molecule type" value="Genomic_DNA"/>
</dbReference>
<dbReference type="Pfam" id="PF00144">
    <property type="entry name" value="Beta-lactamase"/>
    <property type="match status" value="1"/>
</dbReference>
<evidence type="ECO:0000259" key="1">
    <source>
        <dbReference type="Pfam" id="PF00144"/>
    </source>
</evidence>
<dbReference type="InterPro" id="IPR012338">
    <property type="entry name" value="Beta-lactam/transpept-like"/>
</dbReference>